<dbReference type="AlphaFoldDB" id="E6ZM53"/>
<keyword evidence="5 9" id="KW-0863">Zinc-finger</keyword>
<dbReference type="Pfam" id="PF21816">
    <property type="entry name" value="Zap1_zf1"/>
    <property type="match status" value="1"/>
</dbReference>
<evidence type="ECO:0000256" key="10">
    <source>
        <dbReference type="SAM" id="MobiDB-lite"/>
    </source>
</evidence>
<evidence type="ECO:0000256" key="7">
    <source>
        <dbReference type="ARBA" id="ARBA00023125"/>
    </source>
</evidence>
<dbReference type="GO" id="GO:0005634">
    <property type="term" value="C:nucleus"/>
    <property type="evidence" value="ECO:0007669"/>
    <property type="project" value="UniProtKB-SubCell"/>
</dbReference>
<dbReference type="PROSITE" id="PS00028">
    <property type="entry name" value="ZINC_FINGER_C2H2_1"/>
    <property type="match status" value="2"/>
</dbReference>
<organism evidence="12 13">
    <name type="scientific">Sporisorium reilianum (strain SRZ2)</name>
    <name type="common">Maize head smut fungus</name>
    <dbReference type="NCBI Taxonomy" id="999809"/>
    <lineage>
        <taxon>Eukaryota</taxon>
        <taxon>Fungi</taxon>
        <taxon>Dikarya</taxon>
        <taxon>Basidiomycota</taxon>
        <taxon>Ustilaginomycotina</taxon>
        <taxon>Ustilaginomycetes</taxon>
        <taxon>Ustilaginales</taxon>
        <taxon>Ustilaginaceae</taxon>
        <taxon>Sporisorium</taxon>
    </lineage>
</organism>
<reference evidence="12 13" key="1">
    <citation type="journal article" date="2010" name="Science">
        <title>Pathogenicity determinants in smut fungi revealed by genome comparison.</title>
        <authorList>
            <person name="Schirawski J."/>
            <person name="Mannhaupt G."/>
            <person name="Muench K."/>
            <person name="Brefort T."/>
            <person name="Schipper K."/>
            <person name="Doehlemann G."/>
            <person name="Di Stasio M."/>
            <person name="Roessel N."/>
            <person name="Mendoza-Mendoza A."/>
            <person name="Pester D."/>
            <person name="Mueller O."/>
            <person name="Winterberg B."/>
            <person name="Meyer E."/>
            <person name="Ghareeb H."/>
            <person name="Wollenberg T."/>
            <person name="Muensterkoetter M."/>
            <person name="Wong P."/>
            <person name="Walter M."/>
            <person name="Stukenbrock E."/>
            <person name="Gueldener U."/>
            <person name="Kahmann R."/>
        </authorList>
    </citation>
    <scope>NUCLEOTIDE SEQUENCE [LARGE SCALE GENOMIC DNA]</scope>
    <source>
        <strain evidence="13">SRZ2</strain>
    </source>
</reference>
<evidence type="ECO:0000256" key="8">
    <source>
        <dbReference type="ARBA" id="ARBA00023242"/>
    </source>
</evidence>
<feature type="domain" description="C2H2-type" evidence="11">
    <location>
        <begin position="171"/>
        <end position="203"/>
    </location>
</feature>
<evidence type="ECO:0000256" key="2">
    <source>
        <dbReference type="ARBA" id="ARBA00010831"/>
    </source>
</evidence>
<evidence type="ECO:0000256" key="3">
    <source>
        <dbReference type="ARBA" id="ARBA00022723"/>
    </source>
</evidence>
<keyword evidence="6" id="KW-0862">Zinc</keyword>
<dbReference type="FunFam" id="3.30.160.60:FF:000031">
    <property type="entry name" value="GLI family zinc finger 3"/>
    <property type="match status" value="1"/>
</dbReference>
<name>E6ZM53_SPORE</name>
<dbReference type="InterPro" id="IPR048420">
    <property type="entry name" value="Zap1-like_Znf1"/>
</dbReference>
<feature type="domain" description="C2H2-type" evidence="11">
    <location>
        <begin position="204"/>
        <end position="234"/>
    </location>
</feature>
<sequence>MPRRKIVDNNGAGGAPPSTSSTTTTTTTRTPSRRLASSTAPERSPSPASSLGGSRISNPPSSPHKPPPSRTKPVVPPTMPVRAPSPSLSDISTSGSEGEDGANTAANQRLRSASPEADELADDSVREPAITNDAAAEVTCQWNDCGETFNSLQPFIDHLHHEHIGIHKSKYMCEWTGCIRKGKPQTSRFALLSHLRSHTGEKPFTCPRPECDKSFTRSDALSKHMRVQHNIITPGSRRAAASSSAAAAAQEEGAEEAAMPGEGGESVTLAKAGAAATGDVLGDELLELAGGQGGDFGLAKGAGAESNLYTMSAEELGIQHRLPDMTSSNEAILARALRTWSKDMRERERSRKLREPREPPPFPRNGGEPDETLNGAGAKRARANDYDSDSADSQPDVADTRRSRRSTRSASAANGAPAPRRRSSRFDPEDSPAAAAAATGQGGTMEAAQSAIRTARTRYLVEKAKLRFARAENARLWSHLDALRAEEAVVASECTRALEQALVFELGQDVDAIFTPPASPKVPTAQEAE</sequence>
<proteinExistence type="inferred from homology"/>
<comment type="subcellular location">
    <subcellularLocation>
        <location evidence="1">Nucleus</location>
    </subcellularLocation>
</comment>
<dbReference type="Pfam" id="PF23561">
    <property type="entry name" value="zf-C2H2_15"/>
    <property type="match status" value="1"/>
</dbReference>
<feature type="compositionally biased region" description="Polar residues" evidence="10">
    <location>
        <begin position="46"/>
        <end position="56"/>
    </location>
</feature>
<feature type="region of interest" description="Disordered" evidence="10">
    <location>
        <begin position="235"/>
        <end position="265"/>
    </location>
</feature>
<dbReference type="EMBL" id="FQ311431">
    <property type="protein sequence ID" value="CBQ68310.1"/>
    <property type="molecule type" value="Genomic_DNA"/>
</dbReference>
<dbReference type="GO" id="GO:0000981">
    <property type="term" value="F:DNA-binding transcription factor activity, RNA polymerase II-specific"/>
    <property type="evidence" value="ECO:0007669"/>
    <property type="project" value="TreeGrafter"/>
</dbReference>
<dbReference type="Gene3D" id="3.30.160.60">
    <property type="entry name" value="Classic Zinc Finger"/>
    <property type="match status" value="3"/>
</dbReference>
<feature type="compositionally biased region" description="Low complexity" evidence="10">
    <location>
        <begin position="15"/>
        <end position="40"/>
    </location>
</feature>
<evidence type="ECO:0000256" key="4">
    <source>
        <dbReference type="ARBA" id="ARBA00022737"/>
    </source>
</evidence>
<accession>E6ZM53</accession>
<keyword evidence="7" id="KW-0238">DNA-binding</keyword>
<dbReference type="OrthoDB" id="3437960at2759"/>
<evidence type="ECO:0000256" key="9">
    <source>
        <dbReference type="PROSITE-ProRule" id="PRU00042"/>
    </source>
</evidence>
<dbReference type="InterPro" id="IPR043359">
    <property type="entry name" value="GLI-like"/>
</dbReference>
<dbReference type="FunFam" id="3.30.160.60:FF:000201">
    <property type="entry name" value="C2H2 finger domain protein (Gli3)"/>
    <property type="match status" value="1"/>
</dbReference>
<evidence type="ECO:0000313" key="13">
    <source>
        <dbReference type="Proteomes" id="UP000008867"/>
    </source>
</evidence>
<dbReference type="SUPFAM" id="SSF57667">
    <property type="entry name" value="beta-beta-alpha zinc fingers"/>
    <property type="match status" value="2"/>
</dbReference>
<evidence type="ECO:0000256" key="6">
    <source>
        <dbReference type="ARBA" id="ARBA00022833"/>
    </source>
</evidence>
<protein>
    <recommendedName>
        <fullName evidence="11">C2H2-type domain-containing protein</fullName>
    </recommendedName>
</protein>
<dbReference type="PROSITE" id="PS50157">
    <property type="entry name" value="ZINC_FINGER_C2H2_2"/>
    <property type="match status" value="2"/>
</dbReference>
<dbReference type="PANTHER" id="PTHR45718">
    <property type="entry name" value="TRANSCRIPTIONAL ACTIVATOR CUBITUS INTERRUPTUS"/>
    <property type="match status" value="1"/>
</dbReference>
<keyword evidence="13" id="KW-1185">Reference proteome</keyword>
<feature type="compositionally biased region" description="Basic and acidic residues" evidence="10">
    <location>
        <begin position="342"/>
        <end position="358"/>
    </location>
</feature>
<dbReference type="GO" id="GO:0000978">
    <property type="term" value="F:RNA polymerase II cis-regulatory region sequence-specific DNA binding"/>
    <property type="evidence" value="ECO:0007669"/>
    <property type="project" value="TreeGrafter"/>
</dbReference>
<feature type="region of interest" description="Disordered" evidence="10">
    <location>
        <begin position="342"/>
        <end position="448"/>
    </location>
</feature>
<keyword evidence="8" id="KW-0539">Nucleus</keyword>
<comment type="similarity">
    <text evidence="2">Belongs to the GLI C2H2-type zinc-finger protein family.</text>
</comment>
<dbReference type="Pfam" id="PF00096">
    <property type="entry name" value="zf-C2H2"/>
    <property type="match status" value="1"/>
</dbReference>
<feature type="compositionally biased region" description="Low complexity" evidence="10">
    <location>
        <begin position="433"/>
        <end position="448"/>
    </location>
</feature>
<dbReference type="Proteomes" id="UP000008867">
    <property type="component" value="Chromosome 10"/>
</dbReference>
<dbReference type="eggNOG" id="KOG1721">
    <property type="taxonomic scope" value="Eukaryota"/>
</dbReference>
<evidence type="ECO:0000259" key="11">
    <source>
        <dbReference type="PROSITE" id="PS50157"/>
    </source>
</evidence>
<keyword evidence="3" id="KW-0479">Metal-binding</keyword>
<dbReference type="VEuPathDB" id="FungiDB:sr14644"/>
<dbReference type="InterPro" id="IPR036236">
    <property type="entry name" value="Znf_C2H2_sf"/>
</dbReference>
<dbReference type="PANTHER" id="PTHR45718:SF8">
    <property type="entry name" value="GLIS FAMILY ZINC FINGER 2"/>
    <property type="match status" value="1"/>
</dbReference>
<keyword evidence="4" id="KW-0677">Repeat</keyword>
<dbReference type="GO" id="GO:0008270">
    <property type="term" value="F:zinc ion binding"/>
    <property type="evidence" value="ECO:0007669"/>
    <property type="project" value="UniProtKB-KW"/>
</dbReference>
<feature type="region of interest" description="Disordered" evidence="10">
    <location>
        <begin position="1"/>
        <end position="124"/>
    </location>
</feature>
<evidence type="ECO:0000256" key="5">
    <source>
        <dbReference type="ARBA" id="ARBA00022771"/>
    </source>
</evidence>
<feature type="compositionally biased region" description="Polar residues" evidence="10">
    <location>
        <begin position="86"/>
        <end position="96"/>
    </location>
</feature>
<evidence type="ECO:0000313" key="12">
    <source>
        <dbReference type="EMBL" id="CBQ68310.1"/>
    </source>
</evidence>
<dbReference type="InterPro" id="IPR056436">
    <property type="entry name" value="Znf-C2H2_ZIC1-5/GLI1-3-like"/>
</dbReference>
<dbReference type="SMART" id="SM00355">
    <property type="entry name" value="ZnF_C2H2"/>
    <property type="match status" value="3"/>
</dbReference>
<evidence type="ECO:0000256" key="1">
    <source>
        <dbReference type="ARBA" id="ARBA00004123"/>
    </source>
</evidence>
<dbReference type="HOGENOM" id="CLU_515024_0_0_1"/>
<feature type="compositionally biased region" description="Pro residues" evidence="10">
    <location>
        <begin position="60"/>
        <end position="79"/>
    </location>
</feature>
<gene>
    <name evidence="12" type="ORF">sr14644</name>
</gene>
<dbReference type="InterPro" id="IPR013087">
    <property type="entry name" value="Znf_C2H2_type"/>
</dbReference>
<feature type="compositionally biased region" description="Low complexity" evidence="10">
    <location>
        <begin position="239"/>
        <end position="260"/>
    </location>
</feature>